<name>A0A437AD56_ARTFL</name>
<dbReference type="GO" id="GO:0015074">
    <property type="term" value="P:DNA integration"/>
    <property type="evidence" value="ECO:0007669"/>
    <property type="project" value="UniProtKB-KW"/>
</dbReference>
<evidence type="ECO:0000256" key="15">
    <source>
        <dbReference type="ARBA" id="ARBA00049244"/>
    </source>
</evidence>
<keyword evidence="5" id="KW-0255">Endonuclease</keyword>
<keyword evidence="9" id="KW-0229">DNA integration</keyword>
<proteinExistence type="predicted"/>
<dbReference type="RefSeq" id="XP_067494582.1">
    <property type="nucleotide sequence ID" value="XM_067635464.1"/>
</dbReference>
<feature type="domain" description="Integrase catalytic" evidence="17">
    <location>
        <begin position="1"/>
        <end position="99"/>
    </location>
</feature>
<keyword evidence="7" id="KW-0460">Magnesium</keyword>
<reference evidence="18 19" key="1">
    <citation type="submission" date="2019-01" db="EMBL/GenBank/DDBJ databases">
        <title>Intercellular communication is required for trap formation in the nematode-trapping fungus Duddingtonia flagrans.</title>
        <authorList>
            <person name="Youssar L."/>
            <person name="Wernet V."/>
            <person name="Hensel N."/>
            <person name="Hildebrandt H.-G."/>
            <person name="Fischer R."/>
        </authorList>
    </citation>
    <scope>NUCLEOTIDE SEQUENCE [LARGE SCALE GENOMIC DNA]</scope>
    <source>
        <strain evidence="18 19">CBS H-5679</strain>
    </source>
</reference>
<comment type="catalytic activity">
    <reaction evidence="14">
        <text>DNA(n) + a 2'-deoxyribonucleoside 5'-triphosphate = DNA(n+1) + diphosphate</text>
        <dbReference type="Rhea" id="RHEA:22508"/>
        <dbReference type="Rhea" id="RHEA-COMP:17339"/>
        <dbReference type="Rhea" id="RHEA-COMP:17340"/>
        <dbReference type="ChEBI" id="CHEBI:33019"/>
        <dbReference type="ChEBI" id="CHEBI:61560"/>
        <dbReference type="ChEBI" id="CHEBI:173112"/>
        <dbReference type="EC" id="2.7.7.49"/>
    </reaction>
</comment>
<evidence type="ECO:0000256" key="16">
    <source>
        <dbReference type="SAM" id="MobiDB-lite"/>
    </source>
</evidence>
<dbReference type="InterPro" id="IPR001584">
    <property type="entry name" value="Integrase_cat-core"/>
</dbReference>
<keyword evidence="6" id="KW-0378">Hydrolase</keyword>
<dbReference type="GO" id="GO:0003964">
    <property type="term" value="F:RNA-directed DNA polymerase activity"/>
    <property type="evidence" value="ECO:0007669"/>
    <property type="project" value="UniProtKB-KW"/>
</dbReference>
<keyword evidence="2" id="KW-0548">Nucleotidyltransferase</keyword>
<dbReference type="Gene3D" id="3.30.420.10">
    <property type="entry name" value="Ribonuclease H-like superfamily/Ribonuclease H"/>
    <property type="match status" value="1"/>
</dbReference>
<evidence type="ECO:0000256" key="3">
    <source>
        <dbReference type="ARBA" id="ARBA00022722"/>
    </source>
</evidence>
<dbReference type="OrthoDB" id="4239548at2759"/>
<keyword evidence="1" id="KW-0815">Transposition</keyword>
<keyword evidence="11" id="KW-0808">Transferase</keyword>
<dbReference type="InterPro" id="IPR012337">
    <property type="entry name" value="RNaseH-like_sf"/>
</dbReference>
<dbReference type="PROSITE" id="PS50994">
    <property type="entry name" value="INTEGRASE"/>
    <property type="match status" value="1"/>
</dbReference>
<evidence type="ECO:0000256" key="8">
    <source>
        <dbReference type="ARBA" id="ARBA00022884"/>
    </source>
</evidence>
<organism evidence="18 19">
    <name type="scientific">Arthrobotrys flagrans</name>
    <name type="common">Nematode-trapping fungus</name>
    <name type="synonym">Trichothecium flagrans</name>
    <dbReference type="NCBI Taxonomy" id="97331"/>
    <lineage>
        <taxon>Eukaryota</taxon>
        <taxon>Fungi</taxon>
        <taxon>Dikarya</taxon>
        <taxon>Ascomycota</taxon>
        <taxon>Pezizomycotina</taxon>
        <taxon>Orbiliomycetes</taxon>
        <taxon>Orbiliales</taxon>
        <taxon>Orbiliaceae</taxon>
        <taxon>Arthrobotrys</taxon>
    </lineage>
</organism>
<dbReference type="InterPro" id="IPR039537">
    <property type="entry name" value="Retrotran_Ty1/copia-like"/>
</dbReference>
<dbReference type="GO" id="GO:0006310">
    <property type="term" value="P:DNA recombination"/>
    <property type="evidence" value="ECO:0007669"/>
    <property type="project" value="UniProtKB-KW"/>
</dbReference>
<keyword evidence="19" id="KW-1185">Reference proteome</keyword>
<evidence type="ECO:0000256" key="14">
    <source>
        <dbReference type="ARBA" id="ARBA00048173"/>
    </source>
</evidence>
<sequence length="199" mass="22661">MAIHLNNAKEFIQKKVQTFCAEYGIEIKSSAPYAHEQNGTAERAIQTLRELATAILIESGLPEVFWQEALSTACFTSNRLVPPKRKGEQTPKSSKEQLNGNPVDYTRMHPFGYLVVWNISKKYVSIVRDVVFVDNSAPAWESYKACFPDSSYWKKPYVALALLVPILPDPQDIELQDKLNVREIYDDNRRHIGTMLLEG</sequence>
<evidence type="ECO:0000256" key="11">
    <source>
        <dbReference type="ARBA" id="ARBA00022932"/>
    </source>
</evidence>
<dbReference type="VEuPathDB" id="FungiDB:DFL_000061"/>
<dbReference type="GO" id="GO:0003677">
    <property type="term" value="F:DNA binding"/>
    <property type="evidence" value="ECO:0007669"/>
    <property type="project" value="UniProtKB-KW"/>
</dbReference>
<evidence type="ECO:0000256" key="2">
    <source>
        <dbReference type="ARBA" id="ARBA00022695"/>
    </source>
</evidence>
<keyword evidence="8" id="KW-0694">RNA-binding</keyword>
<dbReference type="InterPro" id="IPR036397">
    <property type="entry name" value="RNaseH_sf"/>
</dbReference>
<dbReference type="GeneID" id="93582372"/>
<evidence type="ECO:0000259" key="17">
    <source>
        <dbReference type="PROSITE" id="PS50994"/>
    </source>
</evidence>
<dbReference type="PANTHER" id="PTHR42648">
    <property type="entry name" value="TRANSPOSASE, PUTATIVE-RELATED"/>
    <property type="match status" value="1"/>
</dbReference>
<dbReference type="GO" id="GO:0046872">
    <property type="term" value="F:metal ion binding"/>
    <property type="evidence" value="ECO:0007669"/>
    <property type="project" value="UniProtKB-KW"/>
</dbReference>
<keyword evidence="4" id="KW-0479">Metal-binding</keyword>
<gene>
    <name evidence="18" type="ORF">DFL_000061</name>
</gene>
<comment type="caution">
    <text evidence="18">The sequence shown here is derived from an EMBL/GenBank/DDBJ whole genome shotgun (WGS) entry which is preliminary data.</text>
</comment>
<evidence type="ECO:0000256" key="5">
    <source>
        <dbReference type="ARBA" id="ARBA00022759"/>
    </source>
</evidence>
<keyword evidence="3" id="KW-0540">Nuclease</keyword>
<dbReference type="AlphaFoldDB" id="A0A437AD56"/>
<dbReference type="GO" id="GO:0003887">
    <property type="term" value="F:DNA-directed DNA polymerase activity"/>
    <property type="evidence" value="ECO:0007669"/>
    <property type="project" value="UniProtKB-KW"/>
</dbReference>
<evidence type="ECO:0000313" key="19">
    <source>
        <dbReference type="Proteomes" id="UP000283090"/>
    </source>
</evidence>
<evidence type="ECO:0000256" key="1">
    <source>
        <dbReference type="ARBA" id="ARBA00022578"/>
    </source>
</evidence>
<dbReference type="PANTHER" id="PTHR42648:SF11">
    <property type="entry name" value="TRANSPOSON TY4-P GAG-POL POLYPROTEIN"/>
    <property type="match status" value="1"/>
</dbReference>
<dbReference type="GO" id="GO:0003723">
    <property type="term" value="F:RNA binding"/>
    <property type="evidence" value="ECO:0007669"/>
    <property type="project" value="UniProtKB-KW"/>
</dbReference>
<dbReference type="GO" id="GO:0005634">
    <property type="term" value="C:nucleus"/>
    <property type="evidence" value="ECO:0007669"/>
    <property type="project" value="UniProtKB-ARBA"/>
</dbReference>
<accession>A0A437AD56</accession>
<dbReference type="Proteomes" id="UP000283090">
    <property type="component" value="Unassembled WGS sequence"/>
</dbReference>
<evidence type="ECO:0000256" key="13">
    <source>
        <dbReference type="ARBA" id="ARBA00023172"/>
    </source>
</evidence>
<dbReference type="EMBL" id="SAEB01000001">
    <property type="protein sequence ID" value="RVD89038.1"/>
    <property type="molecule type" value="Genomic_DNA"/>
</dbReference>
<keyword evidence="11" id="KW-0239">DNA-directed DNA polymerase</keyword>
<dbReference type="SUPFAM" id="SSF53098">
    <property type="entry name" value="Ribonuclease H-like"/>
    <property type="match status" value="1"/>
</dbReference>
<evidence type="ECO:0000256" key="10">
    <source>
        <dbReference type="ARBA" id="ARBA00022918"/>
    </source>
</evidence>
<evidence type="ECO:0000256" key="4">
    <source>
        <dbReference type="ARBA" id="ARBA00022723"/>
    </source>
</evidence>
<comment type="catalytic activity">
    <reaction evidence="15">
        <text>DNA(n) + a 2'-deoxyribonucleoside 5'-triphosphate = DNA(n+1) + diphosphate</text>
        <dbReference type="Rhea" id="RHEA:22508"/>
        <dbReference type="Rhea" id="RHEA-COMP:17339"/>
        <dbReference type="Rhea" id="RHEA-COMP:17340"/>
        <dbReference type="ChEBI" id="CHEBI:33019"/>
        <dbReference type="ChEBI" id="CHEBI:61560"/>
        <dbReference type="ChEBI" id="CHEBI:173112"/>
        <dbReference type="EC" id="2.7.7.7"/>
    </reaction>
</comment>
<dbReference type="STRING" id="97331.A0A437AD56"/>
<feature type="region of interest" description="Disordered" evidence="16">
    <location>
        <begin position="81"/>
        <end position="101"/>
    </location>
</feature>
<keyword evidence="12" id="KW-0238">DNA-binding</keyword>
<dbReference type="GO" id="GO:0004519">
    <property type="term" value="F:endonuclease activity"/>
    <property type="evidence" value="ECO:0007669"/>
    <property type="project" value="UniProtKB-KW"/>
</dbReference>
<evidence type="ECO:0000313" key="18">
    <source>
        <dbReference type="EMBL" id="RVD89038.1"/>
    </source>
</evidence>
<keyword evidence="10" id="KW-0695">RNA-directed DNA polymerase</keyword>
<dbReference type="GO" id="GO:0032196">
    <property type="term" value="P:transposition"/>
    <property type="evidence" value="ECO:0007669"/>
    <property type="project" value="UniProtKB-KW"/>
</dbReference>
<evidence type="ECO:0000256" key="9">
    <source>
        <dbReference type="ARBA" id="ARBA00022908"/>
    </source>
</evidence>
<evidence type="ECO:0000256" key="6">
    <source>
        <dbReference type="ARBA" id="ARBA00022801"/>
    </source>
</evidence>
<evidence type="ECO:0000256" key="7">
    <source>
        <dbReference type="ARBA" id="ARBA00022842"/>
    </source>
</evidence>
<dbReference type="GO" id="GO:0016787">
    <property type="term" value="F:hydrolase activity"/>
    <property type="evidence" value="ECO:0007669"/>
    <property type="project" value="UniProtKB-KW"/>
</dbReference>
<protein>
    <recommendedName>
        <fullName evidence="17">Integrase catalytic domain-containing protein</fullName>
    </recommendedName>
</protein>
<evidence type="ECO:0000256" key="12">
    <source>
        <dbReference type="ARBA" id="ARBA00023125"/>
    </source>
</evidence>
<feature type="compositionally biased region" description="Basic and acidic residues" evidence="16">
    <location>
        <begin position="85"/>
        <end position="95"/>
    </location>
</feature>
<keyword evidence="13" id="KW-0233">DNA recombination</keyword>